<dbReference type="AlphaFoldDB" id="A0A9Q1BKS8"/>
<dbReference type="CDD" id="cd16513">
    <property type="entry name" value="RING-HC_LONFs_rpt1"/>
    <property type="match status" value="1"/>
</dbReference>
<evidence type="ECO:0000259" key="8">
    <source>
        <dbReference type="PROSITE" id="PS51787"/>
    </source>
</evidence>
<evidence type="ECO:0000256" key="1">
    <source>
        <dbReference type="ARBA" id="ARBA00022723"/>
    </source>
</evidence>
<feature type="domain" description="RING-type" evidence="7">
    <location>
        <begin position="494"/>
        <end position="532"/>
    </location>
</feature>
<keyword evidence="2 4" id="KW-0863">Zinc-finger</keyword>
<dbReference type="InterPro" id="IPR001841">
    <property type="entry name" value="Znf_RING"/>
</dbReference>
<dbReference type="SMART" id="SM00184">
    <property type="entry name" value="RING"/>
    <property type="match status" value="2"/>
</dbReference>
<dbReference type="OrthoDB" id="264917at2759"/>
<evidence type="ECO:0000256" key="6">
    <source>
        <dbReference type="SAM" id="MobiDB-lite"/>
    </source>
</evidence>
<feature type="domain" description="RING-type" evidence="7">
    <location>
        <begin position="146"/>
        <end position="183"/>
    </location>
</feature>
<dbReference type="PROSITE" id="PS51787">
    <property type="entry name" value="LON_N"/>
    <property type="match status" value="1"/>
</dbReference>
<feature type="repeat" description="TPR" evidence="5">
    <location>
        <begin position="282"/>
        <end position="315"/>
    </location>
</feature>
<dbReference type="SMART" id="SM00464">
    <property type="entry name" value="LON"/>
    <property type="match status" value="1"/>
</dbReference>
<gene>
    <name evidence="9" type="ORF">HOLleu_30690</name>
</gene>
<dbReference type="PANTHER" id="PTHR23327:SF42">
    <property type="entry name" value="LON PEPTIDASE N-TERMINAL DOMAIN AND RING FINGER PROTEIN C14F5.10C"/>
    <property type="match status" value="1"/>
</dbReference>
<dbReference type="Gene3D" id="3.30.40.10">
    <property type="entry name" value="Zinc/RING finger domain, C3HC4 (zinc finger)"/>
    <property type="match status" value="2"/>
</dbReference>
<dbReference type="Proteomes" id="UP001152320">
    <property type="component" value="Chromosome 15"/>
</dbReference>
<dbReference type="SUPFAM" id="SSF57850">
    <property type="entry name" value="RING/U-box"/>
    <property type="match status" value="2"/>
</dbReference>
<dbReference type="EMBL" id="JAIZAY010000015">
    <property type="protein sequence ID" value="KAJ8028457.1"/>
    <property type="molecule type" value="Genomic_DNA"/>
</dbReference>
<keyword evidence="10" id="KW-1185">Reference proteome</keyword>
<keyword evidence="3" id="KW-0862">Zinc</keyword>
<protein>
    <submittedName>
        <fullName evidence="9">LON peptidase N-terminal domain and RING finger protein 3</fullName>
    </submittedName>
</protein>
<dbReference type="PROSITE" id="PS50089">
    <property type="entry name" value="ZF_RING_2"/>
    <property type="match status" value="2"/>
</dbReference>
<dbReference type="Gene3D" id="2.30.130.40">
    <property type="entry name" value="LON domain-like"/>
    <property type="match status" value="1"/>
</dbReference>
<dbReference type="CDD" id="cd16514">
    <property type="entry name" value="RING-HC_LONFs_rpt2"/>
    <property type="match status" value="1"/>
</dbReference>
<feature type="compositionally biased region" description="Low complexity" evidence="6">
    <location>
        <begin position="394"/>
        <end position="408"/>
    </location>
</feature>
<evidence type="ECO:0000256" key="5">
    <source>
        <dbReference type="PROSITE-ProRule" id="PRU00339"/>
    </source>
</evidence>
<evidence type="ECO:0000256" key="2">
    <source>
        <dbReference type="ARBA" id="ARBA00022771"/>
    </source>
</evidence>
<feature type="repeat" description="TPR" evidence="5">
    <location>
        <begin position="214"/>
        <end position="247"/>
    </location>
</feature>
<proteinExistence type="predicted"/>
<feature type="domain" description="Lon N-terminal" evidence="8">
    <location>
        <begin position="585"/>
        <end position="787"/>
    </location>
</feature>
<keyword evidence="1" id="KW-0479">Metal-binding</keyword>
<name>A0A9Q1BKS8_HOLLE</name>
<dbReference type="InterPro" id="IPR011990">
    <property type="entry name" value="TPR-like_helical_dom_sf"/>
</dbReference>
<evidence type="ECO:0000313" key="9">
    <source>
        <dbReference type="EMBL" id="KAJ8028457.1"/>
    </source>
</evidence>
<dbReference type="PANTHER" id="PTHR23327">
    <property type="entry name" value="RING FINGER PROTEIN 127"/>
    <property type="match status" value="1"/>
</dbReference>
<dbReference type="SMART" id="SM00028">
    <property type="entry name" value="TPR"/>
    <property type="match status" value="5"/>
</dbReference>
<dbReference type="InterPro" id="IPR003111">
    <property type="entry name" value="Lon_prtase_N"/>
</dbReference>
<accession>A0A9Q1BKS8</accession>
<dbReference type="SUPFAM" id="SSF88697">
    <property type="entry name" value="PUA domain-like"/>
    <property type="match status" value="1"/>
</dbReference>
<dbReference type="InterPro" id="IPR019734">
    <property type="entry name" value="TPR_rpt"/>
</dbReference>
<dbReference type="Pfam" id="PF13181">
    <property type="entry name" value="TPR_8"/>
    <property type="match status" value="1"/>
</dbReference>
<dbReference type="InterPro" id="IPR013083">
    <property type="entry name" value="Znf_RING/FYVE/PHD"/>
</dbReference>
<dbReference type="GO" id="GO:0061630">
    <property type="term" value="F:ubiquitin protein ligase activity"/>
    <property type="evidence" value="ECO:0007669"/>
    <property type="project" value="TreeGrafter"/>
</dbReference>
<dbReference type="Pfam" id="PF13923">
    <property type="entry name" value="zf-C3HC4_2"/>
    <property type="match status" value="1"/>
</dbReference>
<sequence>MSQNPLHHCAEIRLKLTHASESFLGYTGTESCLTLYGSSSYAMEMIDLAREAFRCANFDLAVGIYDKLLEQHGQNMEWLIGKASSLAKQNRFNEAVNSIHYACRLGSLPPSTLLKILVEPIVDYITRNAGKAVKTYKQKSFGPYSCGICLGILFEPITLPCGHSFCKDCLKEVHRLRTCQICHTHHPLLQLTQLSINVIINKSFEKYFPLEMRARRLKQEGNRFFKEREFDKALKRYCEALELDPDDHLSLSNRSHVFVSMERYEEALKDAEMVCQLRPNWAKGYYRKGTALKSLCQYDNALLAYLQCLTLDPTVTSAKEAIAEVMHTLLHSHQQVSLKHCGSDHHFYHAMSPSAMETDPCMPLNILTASNLSELITMLIQLLKQKVEMESQSATAAAAASPGQPDASCQEEEKMQCSDMVAPGNEGTDADANMIDKAMNFMDLNDRKHETPVMESPGSSQPRQVSCSLWCSQAGRIKHREIREDLVVVEDYECSLCYRLFYHPLTTPCGHTFCRGCLYRSLDYSLVCPLCKGCLSEFISKRYEAETIVISDIVRKYLPRDFQLRQTQQHEEWNRLFNNVQGTEAEEIPIFVCIQAFPTIPCPLHIFEPRYRLMIRQCMESGSRQFGMCIPGSGNSFSEYGVMLEIREVQHLPDGRSIVDTVGGRRFKVLERGMKDGYNTAKVTVIQDTRVEGEAFERVQQLNDSVYQMAARWYNDLIIPLRVRIEQHFGAMPEREVDIQENPNGPRWLWWLVAILPIDASVQQQIVSKVSLQERLLMLQRILNRMNPS</sequence>
<dbReference type="InterPro" id="IPR018957">
    <property type="entry name" value="Znf_C3HC4_RING-type"/>
</dbReference>
<dbReference type="SUPFAM" id="SSF48452">
    <property type="entry name" value="TPR-like"/>
    <property type="match status" value="2"/>
</dbReference>
<dbReference type="Gene3D" id="1.25.40.10">
    <property type="entry name" value="Tetratricopeptide repeat domain"/>
    <property type="match status" value="1"/>
</dbReference>
<dbReference type="Pfam" id="PF02190">
    <property type="entry name" value="LON_substr_bdg"/>
    <property type="match status" value="1"/>
</dbReference>
<organism evidence="9 10">
    <name type="scientific">Holothuria leucospilota</name>
    <name type="common">Black long sea cucumber</name>
    <name type="synonym">Mertensiothuria leucospilota</name>
    <dbReference type="NCBI Taxonomy" id="206669"/>
    <lineage>
        <taxon>Eukaryota</taxon>
        <taxon>Metazoa</taxon>
        <taxon>Echinodermata</taxon>
        <taxon>Eleutherozoa</taxon>
        <taxon>Echinozoa</taxon>
        <taxon>Holothuroidea</taxon>
        <taxon>Aspidochirotacea</taxon>
        <taxon>Aspidochirotida</taxon>
        <taxon>Holothuriidae</taxon>
        <taxon>Holothuria</taxon>
    </lineage>
</organism>
<reference evidence="9" key="1">
    <citation type="submission" date="2021-10" db="EMBL/GenBank/DDBJ databases">
        <title>Tropical sea cucumber genome reveals ecological adaptation and Cuvierian tubules defense mechanism.</title>
        <authorList>
            <person name="Chen T."/>
        </authorList>
    </citation>
    <scope>NUCLEOTIDE SEQUENCE</scope>
    <source>
        <strain evidence="9">Nanhai2018</strain>
        <tissue evidence="9">Muscle</tissue>
    </source>
</reference>
<dbReference type="Pfam" id="PF00097">
    <property type="entry name" value="zf-C3HC4"/>
    <property type="match status" value="1"/>
</dbReference>
<evidence type="ECO:0000256" key="3">
    <source>
        <dbReference type="ARBA" id="ARBA00022833"/>
    </source>
</evidence>
<feature type="region of interest" description="Disordered" evidence="6">
    <location>
        <begin position="394"/>
        <end position="416"/>
    </location>
</feature>
<dbReference type="InterPro" id="IPR046336">
    <property type="entry name" value="Lon_prtase_N_sf"/>
</dbReference>
<evidence type="ECO:0000259" key="7">
    <source>
        <dbReference type="PROSITE" id="PS50089"/>
    </source>
</evidence>
<dbReference type="GO" id="GO:0005737">
    <property type="term" value="C:cytoplasm"/>
    <property type="evidence" value="ECO:0007669"/>
    <property type="project" value="UniProtKB-ARBA"/>
</dbReference>
<dbReference type="PROSITE" id="PS00518">
    <property type="entry name" value="ZF_RING_1"/>
    <property type="match status" value="2"/>
</dbReference>
<evidence type="ECO:0000256" key="4">
    <source>
        <dbReference type="PROSITE-ProRule" id="PRU00175"/>
    </source>
</evidence>
<comment type="caution">
    <text evidence="9">The sequence shown here is derived from an EMBL/GenBank/DDBJ whole genome shotgun (WGS) entry which is preliminary data.</text>
</comment>
<dbReference type="InterPro" id="IPR017907">
    <property type="entry name" value="Znf_RING_CS"/>
</dbReference>
<dbReference type="PROSITE" id="PS50005">
    <property type="entry name" value="TPR"/>
    <property type="match status" value="2"/>
</dbReference>
<dbReference type="GO" id="GO:0008270">
    <property type="term" value="F:zinc ion binding"/>
    <property type="evidence" value="ECO:0007669"/>
    <property type="project" value="UniProtKB-KW"/>
</dbReference>
<dbReference type="InterPro" id="IPR015947">
    <property type="entry name" value="PUA-like_sf"/>
</dbReference>
<keyword evidence="5" id="KW-0802">TPR repeat</keyword>
<evidence type="ECO:0000313" key="10">
    <source>
        <dbReference type="Proteomes" id="UP001152320"/>
    </source>
</evidence>